<dbReference type="AlphaFoldDB" id="A0AAD7LXV4"/>
<keyword evidence="3" id="KW-1185">Reference proteome</keyword>
<proteinExistence type="predicted"/>
<dbReference type="EMBL" id="JARAOO010000006">
    <property type="protein sequence ID" value="KAJ7966335.1"/>
    <property type="molecule type" value="Genomic_DNA"/>
</dbReference>
<reference evidence="2" key="1">
    <citation type="journal article" date="2023" name="Science">
        <title>Elucidation of the pathway for biosynthesis of saponin adjuvants from the soapbark tree.</title>
        <authorList>
            <person name="Reed J."/>
            <person name="Orme A."/>
            <person name="El-Demerdash A."/>
            <person name="Owen C."/>
            <person name="Martin L.B.B."/>
            <person name="Misra R.C."/>
            <person name="Kikuchi S."/>
            <person name="Rejzek M."/>
            <person name="Martin A.C."/>
            <person name="Harkess A."/>
            <person name="Leebens-Mack J."/>
            <person name="Louveau T."/>
            <person name="Stephenson M.J."/>
            <person name="Osbourn A."/>
        </authorList>
    </citation>
    <scope>NUCLEOTIDE SEQUENCE</scope>
    <source>
        <strain evidence="2">S10</strain>
    </source>
</reference>
<evidence type="ECO:0000256" key="1">
    <source>
        <dbReference type="SAM" id="SignalP"/>
    </source>
</evidence>
<gene>
    <name evidence="2" type="ORF">O6P43_015818</name>
</gene>
<feature type="chain" id="PRO_5042022545" evidence="1">
    <location>
        <begin position="26"/>
        <end position="183"/>
    </location>
</feature>
<dbReference type="KEGG" id="qsa:O6P43_015818"/>
<accession>A0AAD7LXV4</accession>
<feature type="signal peptide" evidence="1">
    <location>
        <begin position="1"/>
        <end position="25"/>
    </location>
</feature>
<protein>
    <submittedName>
        <fullName evidence="2">Uncharacterized protein</fullName>
    </submittedName>
</protein>
<sequence>MTIQNPFRSLVLLTLLAFCVEGHNAQGSDSASKVLRSTQKLGLVAEDAITLATIEVANAKGLINAIPQLKTLKGELPDNGVLHCVGGLNDGLIDVLNLLKGFGQLDSPSLVKDSNSLLDLVEDLASFNGLCHIALRDLEVTIKLLLSRRLQDIVLLTNDVVYRVNRFAQNQDGYAYYQAATKT</sequence>
<comment type="caution">
    <text evidence="2">The sequence shown here is derived from an EMBL/GenBank/DDBJ whole genome shotgun (WGS) entry which is preliminary data.</text>
</comment>
<dbReference type="Proteomes" id="UP001163823">
    <property type="component" value="Chromosome 6"/>
</dbReference>
<organism evidence="2 3">
    <name type="scientific">Quillaja saponaria</name>
    <name type="common">Soap bark tree</name>
    <dbReference type="NCBI Taxonomy" id="32244"/>
    <lineage>
        <taxon>Eukaryota</taxon>
        <taxon>Viridiplantae</taxon>
        <taxon>Streptophyta</taxon>
        <taxon>Embryophyta</taxon>
        <taxon>Tracheophyta</taxon>
        <taxon>Spermatophyta</taxon>
        <taxon>Magnoliopsida</taxon>
        <taxon>eudicotyledons</taxon>
        <taxon>Gunneridae</taxon>
        <taxon>Pentapetalae</taxon>
        <taxon>rosids</taxon>
        <taxon>fabids</taxon>
        <taxon>Fabales</taxon>
        <taxon>Quillajaceae</taxon>
        <taxon>Quillaja</taxon>
    </lineage>
</organism>
<keyword evidence="1" id="KW-0732">Signal</keyword>
<evidence type="ECO:0000313" key="3">
    <source>
        <dbReference type="Proteomes" id="UP001163823"/>
    </source>
</evidence>
<evidence type="ECO:0000313" key="2">
    <source>
        <dbReference type="EMBL" id="KAJ7966335.1"/>
    </source>
</evidence>
<name>A0AAD7LXV4_QUISA</name>